<dbReference type="GO" id="GO:0070513">
    <property type="term" value="F:death domain binding"/>
    <property type="evidence" value="ECO:0007669"/>
    <property type="project" value="InterPro"/>
</dbReference>
<keyword evidence="1" id="KW-0863">Zinc-finger</keyword>
<dbReference type="Proteomes" id="UP000838412">
    <property type="component" value="Chromosome 15"/>
</dbReference>
<dbReference type="PROSITE" id="PS50209">
    <property type="entry name" value="CARD"/>
    <property type="match status" value="1"/>
</dbReference>
<feature type="domain" description="B box-type" evidence="2">
    <location>
        <begin position="94"/>
        <end position="128"/>
    </location>
</feature>
<dbReference type="EMBL" id="OV696700">
    <property type="protein sequence ID" value="CAH1246462.1"/>
    <property type="molecule type" value="Genomic_DNA"/>
</dbReference>
<organism evidence="4 5">
    <name type="scientific">Branchiostoma lanceolatum</name>
    <name type="common">Common lancelet</name>
    <name type="synonym">Amphioxus lanceolatum</name>
    <dbReference type="NCBI Taxonomy" id="7740"/>
    <lineage>
        <taxon>Eukaryota</taxon>
        <taxon>Metazoa</taxon>
        <taxon>Chordata</taxon>
        <taxon>Cephalochordata</taxon>
        <taxon>Leptocardii</taxon>
        <taxon>Amphioxiformes</taxon>
        <taxon>Branchiostomatidae</taxon>
        <taxon>Branchiostoma</taxon>
    </lineage>
</organism>
<dbReference type="GO" id="GO:0042981">
    <property type="term" value="P:regulation of apoptotic process"/>
    <property type="evidence" value="ECO:0007669"/>
    <property type="project" value="InterPro"/>
</dbReference>
<evidence type="ECO:0000313" key="5">
    <source>
        <dbReference type="Proteomes" id="UP000838412"/>
    </source>
</evidence>
<proteinExistence type="predicted"/>
<keyword evidence="1" id="KW-0862">Zinc</keyword>
<dbReference type="CDD" id="cd19756">
    <property type="entry name" value="Bbox2"/>
    <property type="match status" value="1"/>
</dbReference>
<dbReference type="Gene3D" id="1.10.533.10">
    <property type="entry name" value="Death Domain, Fas"/>
    <property type="match status" value="1"/>
</dbReference>
<reference evidence="4" key="1">
    <citation type="submission" date="2022-01" db="EMBL/GenBank/DDBJ databases">
        <authorList>
            <person name="Braso-Vives M."/>
        </authorList>
    </citation>
    <scope>NUCLEOTIDE SEQUENCE</scope>
</reference>
<dbReference type="GO" id="GO:0002020">
    <property type="term" value="F:protease binding"/>
    <property type="evidence" value="ECO:0007669"/>
    <property type="project" value="InterPro"/>
</dbReference>
<dbReference type="InterPro" id="IPR000315">
    <property type="entry name" value="Znf_B-box"/>
</dbReference>
<dbReference type="PANTHER" id="PTHR15034:SF5">
    <property type="entry name" value="DEATH DOMAIN-CONTAINING PROTEIN CRADD"/>
    <property type="match status" value="1"/>
</dbReference>
<dbReference type="Pfam" id="PF00619">
    <property type="entry name" value="CARD"/>
    <property type="match status" value="1"/>
</dbReference>
<dbReference type="Gene3D" id="3.30.160.60">
    <property type="entry name" value="Classic Zinc Finger"/>
    <property type="match status" value="1"/>
</dbReference>
<protein>
    <submittedName>
        <fullName evidence="4">Hypp7729 protein</fullName>
    </submittedName>
</protein>
<dbReference type="OrthoDB" id="10031931at2759"/>
<dbReference type="InterPro" id="IPR037939">
    <property type="entry name" value="CRADD"/>
</dbReference>
<dbReference type="PROSITE" id="PS50119">
    <property type="entry name" value="ZF_BBOX"/>
    <property type="match status" value="1"/>
</dbReference>
<keyword evidence="5" id="KW-1185">Reference proteome</keyword>
<evidence type="ECO:0000313" key="4">
    <source>
        <dbReference type="EMBL" id="CAH1246462.1"/>
    </source>
</evidence>
<dbReference type="PANTHER" id="PTHR15034">
    <property type="entry name" value="DEATH DOMAIN-CONTAINING PROTEIN CRADD"/>
    <property type="match status" value="1"/>
</dbReference>
<feature type="domain" description="CARD" evidence="3">
    <location>
        <begin position="5"/>
        <end position="87"/>
    </location>
</feature>
<dbReference type="CDD" id="cd01671">
    <property type="entry name" value="CARD"/>
    <property type="match status" value="1"/>
</dbReference>
<evidence type="ECO:0000256" key="1">
    <source>
        <dbReference type="PROSITE-ProRule" id="PRU00024"/>
    </source>
</evidence>
<evidence type="ECO:0000259" key="2">
    <source>
        <dbReference type="PROSITE" id="PS50119"/>
    </source>
</evidence>
<dbReference type="SUPFAM" id="SSF57845">
    <property type="entry name" value="B-box zinc-binding domain"/>
    <property type="match status" value="1"/>
</dbReference>
<keyword evidence="1" id="KW-0479">Metal-binding</keyword>
<sequence length="347" mass="40154">MAGEDTGDPRNLLKLNRPLLIKDIRSTEPILDRLYQFSDITEEEREEIQGKATHQERARTLLDIVATKGKKTYYHFREALKTLYPHLEEILHRCPLHNARLKLYCEVCECLICMDCKDLHRTHAATSVVAVADEARSNFASFVRENRRKLATKHGQEISDLEKKHLGVWVETRAAHLQAQVTRRIEQEKEWFIGKLYQLPGSAISSVAESTNLDRSTSLEETPGDKKEQCWVTGHTLGRVVHSKLCINIGKVAEFIHENPWLPRDDQRLLQRVMTLVLEEPRQIVWYDAEITVHGVKISGLKFTAGNKTNRYFVHLVDVEKPRSICEEKKWRKTQCGDVLIWSEVKK</sequence>
<dbReference type="AlphaFoldDB" id="A0A8J9Z2I0"/>
<name>A0A8J9Z2I0_BRALA</name>
<dbReference type="InterPro" id="IPR011029">
    <property type="entry name" value="DEATH-like_dom_sf"/>
</dbReference>
<dbReference type="SUPFAM" id="SSF47986">
    <property type="entry name" value="DEATH domain"/>
    <property type="match status" value="1"/>
</dbReference>
<accession>A0A8J9Z2I0</accession>
<dbReference type="InterPro" id="IPR001315">
    <property type="entry name" value="CARD"/>
</dbReference>
<dbReference type="GO" id="GO:0008270">
    <property type="term" value="F:zinc ion binding"/>
    <property type="evidence" value="ECO:0007669"/>
    <property type="project" value="UniProtKB-KW"/>
</dbReference>
<gene>
    <name evidence="4" type="primary">Hypp7729</name>
    <name evidence="4" type="ORF">BLAG_LOCUS8475</name>
</gene>
<evidence type="ECO:0000259" key="3">
    <source>
        <dbReference type="PROSITE" id="PS50209"/>
    </source>
</evidence>